<gene>
    <name evidence="2" type="ORF">NCTC5385_01647</name>
</gene>
<dbReference type="GO" id="GO:0006260">
    <property type="term" value="P:DNA replication"/>
    <property type="evidence" value="ECO:0007669"/>
    <property type="project" value="InterPro"/>
</dbReference>
<dbReference type="SUPFAM" id="SSF57783">
    <property type="entry name" value="Zinc beta-ribbon"/>
    <property type="match status" value="1"/>
</dbReference>
<dbReference type="Proteomes" id="UP000304914">
    <property type="component" value="Chromosome"/>
</dbReference>
<dbReference type="GO" id="GO:0008270">
    <property type="term" value="F:zinc ion binding"/>
    <property type="evidence" value="ECO:0007669"/>
    <property type="project" value="InterPro"/>
</dbReference>
<evidence type="ECO:0000313" key="3">
    <source>
        <dbReference type="Proteomes" id="UP000304914"/>
    </source>
</evidence>
<sequence>MEDQNILSPEARKQARKERVEKARTRSILDVAEGLNMELVKSGNDFRWKEHDSLVITPNKNVWKWFSRDQGGDAIALVEMIKDVNFNQAVDYLNDGTFQEFNISHKISETFRYYFGLMSNK</sequence>
<dbReference type="GO" id="GO:0003677">
    <property type="term" value="F:DNA binding"/>
    <property type="evidence" value="ECO:0007669"/>
    <property type="project" value="InterPro"/>
</dbReference>
<dbReference type="GO" id="GO:0003899">
    <property type="term" value="F:DNA-directed RNA polymerase activity"/>
    <property type="evidence" value="ECO:0007669"/>
    <property type="project" value="InterPro"/>
</dbReference>
<dbReference type="EMBL" id="LR594035">
    <property type="protein sequence ID" value="VTS32992.1"/>
    <property type="molecule type" value="Genomic_DNA"/>
</dbReference>
<dbReference type="Pfam" id="PF01807">
    <property type="entry name" value="Zn_ribbon_DnaG"/>
    <property type="match status" value="1"/>
</dbReference>
<dbReference type="InterPro" id="IPR036977">
    <property type="entry name" value="DNA_primase_Znf_CHC2"/>
</dbReference>
<protein>
    <submittedName>
        <fullName evidence="2">DNA primase</fullName>
    </submittedName>
</protein>
<proteinExistence type="predicted"/>
<name>A0A4U9Z0T9_9STRE</name>
<accession>A0A4U9Z0T9</accession>
<evidence type="ECO:0000313" key="2">
    <source>
        <dbReference type="EMBL" id="VTS32992.1"/>
    </source>
</evidence>
<evidence type="ECO:0000259" key="1">
    <source>
        <dbReference type="Pfam" id="PF01807"/>
    </source>
</evidence>
<dbReference type="InterPro" id="IPR002694">
    <property type="entry name" value="Znf_CHC2"/>
</dbReference>
<dbReference type="Gene3D" id="3.90.580.10">
    <property type="entry name" value="Zinc finger, CHC2-type domain"/>
    <property type="match status" value="1"/>
</dbReference>
<reference evidence="2 3" key="1">
    <citation type="submission" date="2019-05" db="EMBL/GenBank/DDBJ databases">
        <authorList>
            <consortium name="Pathogen Informatics"/>
        </authorList>
    </citation>
    <scope>NUCLEOTIDE SEQUENCE [LARGE SCALE GENOMIC DNA]</scope>
    <source>
        <strain evidence="2 3">NCTC5385</strain>
    </source>
</reference>
<feature type="domain" description="Zinc finger CHC2-type" evidence="1">
    <location>
        <begin position="39"/>
        <end position="97"/>
    </location>
</feature>
<dbReference type="AlphaFoldDB" id="A0A4U9Z0T9"/>
<organism evidence="2 3">
    <name type="scientific">Streptococcus pseudoporcinus</name>
    <dbReference type="NCBI Taxonomy" id="361101"/>
    <lineage>
        <taxon>Bacteria</taxon>
        <taxon>Bacillati</taxon>
        <taxon>Bacillota</taxon>
        <taxon>Bacilli</taxon>
        <taxon>Lactobacillales</taxon>
        <taxon>Streptococcaceae</taxon>
        <taxon>Streptococcus</taxon>
    </lineage>
</organism>